<dbReference type="PANTHER" id="PTHR33175">
    <property type="entry name" value="DNA-BINDING PROTEIN HU"/>
    <property type="match status" value="1"/>
</dbReference>
<comment type="similarity">
    <text evidence="1 3">Belongs to the bacterial histone-like protein family.</text>
</comment>
<keyword evidence="5" id="KW-1185">Reference proteome</keyword>
<evidence type="ECO:0000313" key="4">
    <source>
        <dbReference type="EMBL" id="BBO77910.1"/>
    </source>
</evidence>
<organism evidence="4 5">
    <name type="scientific">Desulfosarcina widdelii</name>
    <dbReference type="NCBI Taxonomy" id="947919"/>
    <lineage>
        <taxon>Bacteria</taxon>
        <taxon>Pseudomonadati</taxon>
        <taxon>Thermodesulfobacteriota</taxon>
        <taxon>Desulfobacteria</taxon>
        <taxon>Desulfobacterales</taxon>
        <taxon>Desulfosarcinaceae</taxon>
        <taxon>Desulfosarcina</taxon>
    </lineage>
</organism>
<dbReference type="RefSeq" id="WP_155306596.1">
    <property type="nucleotide sequence ID" value="NZ_AP021875.1"/>
</dbReference>
<dbReference type="GO" id="GO:0030527">
    <property type="term" value="F:structural constituent of chromatin"/>
    <property type="evidence" value="ECO:0007669"/>
    <property type="project" value="InterPro"/>
</dbReference>
<evidence type="ECO:0000313" key="5">
    <source>
        <dbReference type="Proteomes" id="UP000427769"/>
    </source>
</evidence>
<name>A0A5K7ZAV4_9BACT</name>
<keyword evidence="2" id="KW-0238">DNA-binding</keyword>
<reference evidence="4 5" key="1">
    <citation type="submission" date="2019-11" db="EMBL/GenBank/DDBJ databases">
        <title>Comparative genomics of hydrocarbon-degrading Desulfosarcina strains.</title>
        <authorList>
            <person name="Watanabe M."/>
            <person name="Kojima H."/>
            <person name="Fukui M."/>
        </authorList>
    </citation>
    <scope>NUCLEOTIDE SEQUENCE [LARGE SCALE GENOMIC DNA]</scope>
    <source>
        <strain evidence="4 5">PP31</strain>
    </source>
</reference>
<dbReference type="KEGG" id="dwd:DSCW_53270"/>
<dbReference type="Proteomes" id="UP000427769">
    <property type="component" value="Chromosome"/>
</dbReference>
<dbReference type="Pfam" id="PF00216">
    <property type="entry name" value="Bac_DNA_binding"/>
    <property type="match status" value="1"/>
</dbReference>
<sequence length="91" mass="10070">MNKIGLIQALREASGLPKTDVEKVVNLFFDTLAKALANGERVEIRGFFTLHVKAYKAFIGRNPKTGKKVKIASKKLPVFKAGKALKEEMNP</sequence>
<dbReference type="AlphaFoldDB" id="A0A5K7ZAV4"/>
<protein>
    <submittedName>
        <fullName evidence="4">Integration host factor subunit beta</fullName>
    </submittedName>
</protein>
<evidence type="ECO:0000256" key="1">
    <source>
        <dbReference type="ARBA" id="ARBA00010529"/>
    </source>
</evidence>
<dbReference type="CDD" id="cd13836">
    <property type="entry name" value="IHF_B"/>
    <property type="match status" value="1"/>
</dbReference>
<dbReference type="PRINTS" id="PR01727">
    <property type="entry name" value="DNABINDINGHU"/>
</dbReference>
<proteinExistence type="inferred from homology"/>
<dbReference type="OrthoDB" id="9804203at2"/>
<dbReference type="GO" id="GO:0003677">
    <property type="term" value="F:DNA binding"/>
    <property type="evidence" value="ECO:0007669"/>
    <property type="project" value="UniProtKB-KW"/>
</dbReference>
<dbReference type="InterPro" id="IPR000119">
    <property type="entry name" value="Hist_DNA-bd"/>
</dbReference>
<evidence type="ECO:0000256" key="2">
    <source>
        <dbReference type="ARBA" id="ARBA00023125"/>
    </source>
</evidence>
<dbReference type="GO" id="GO:0005829">
    <property type="term" value="C:cytosol"/>
    <property type="evidence" value="ECO:0007669"/>
    <property type="project" value="TreeGrafter"/>
</dbReference>
<dbReference type="EMBL" id="AP021875">
    <property type="protein sequence ID" value="BBO77910.1"/>
    <property type="molecule type" value="Genomic_DNA"/>
</dbReference>
<evidence type="ECO:0000256" key="3">
    <source>
        <dbReference type="RuleBase" id="RU003939"/>
    </source>
</evidence>
<gene>
    <name evidence="4" type="ORF">DSCW_53270</name>
</gene>
<accession>A0A5K7ZAV4</accession>
<dbReference type="PANTHER" id="PTHR33175:SF5">
    <property type="entry name" value="INTEGRATION HOST FACTOR SUBUNIT BETA"/>
    <property type="match status" value="1"/>
</dbReference>
<dbReference type="SMART" id="SM00411">
    <property type="entry name" value="BHL"/>
    <property type="match status" value="1"/>
</dbReference>
<dbReference type="Gene3D" id="4.10.520.10">
    <property type="entry name" value="IHF-like DNA-binding proteins"/>
    <property type="match status" value="1"/>
</dbReference>
<dbReference type="SUPFAM" id="SSF47729">
    <property type="entry name" value="IHF-like DNA-binding proteins"/>
    <property type="match status" value="1"/>
</dbReference>
<dbReference type="InterPro" id="IPR010992">
    <property type="entry name" value="IHF-like_DNA-bd_dom_sf"/>
</dbReference>